<dbReference type="AlphaFoldDB" id="A0A0C2R2P1"/>
<evidence type="ECO:0000313" key="3">
    <source>
        <dbReference type="EMBL" id="KIL44515.1"/>
    </source>
</evidence>
<protein>
    <recommendedName>
        <fullName evidence="5">Type 4 fimbrial biogenesis protein PilX N-terminal domain-containing protein</fullName>
    </recommendedName>
</protein>
<keyword evidence="2" id="KW-1133">Transmembrane helix</keyword>
<sequence>MKALRNEQGYTLVLVLAMIVVITILALPLMSQTISNASQTKLTENQIQLDKMVDMGSVYFMKDVERVVKELEAEASADRNHGGVTVQELMNRLPSDYTVEMENVQKIFQFQVGYTDINKIEGGISIDYRVVGEVDGVVEENVDVVIIEINNDGEQSGPGGGQEYDNPAEGRGNGCRQFNSSSAVGIYGNRECILQGNYYIDQAVNLRGSSVLCINGTVHFTEEVSLRGRSRIYINGQAVFDQEPDVQGNNTGVLYGVACPR</sequence>
<evidence type="ECO:0008006" key="5">
    <source>
        <dbReference type="Google" id="ProtNLM"/>
    </source>
</evidence>
<keyword evidence="2" id="KW-0812">Transmembrane</keyword>
<evidence type="ECO:0000313" key="4">
    <source>
        <dbReference type="Proteomes" id="UP000031938"/>
    </source>
</evidence>
<keyword evidence="2" id="KW-0472">Membrane</keyword>
<evidence type="ECO:0000256" key="2">
    <source>
        <dbReference type="SAM" id="Phobius"/>
    </source>
</evidence>
<dbReference type="EMBL" id="JXRP01000019">
    <property type="protein sequence ID" value="KIL44515.1"/>
    <property type="molecule type" value="Genomic_DNA"/>
</dbReference>
<accession>A0A0C2R2P1</accession>
<dbReference type="PATRIC" id="fig|889306.3.peg.3496"/>
<evidence type="ECO:0000256" key="1">
    <source>
        <dbReference type="SAM" id="MobiDB-lite"/>
    </source>
</evidence>
<feature type="region of interest" description="Disordered" evidence="1">
    <location>
        <begin position="151"/>
        <end position="173"/>
    </location>
</feature>
<proteinExistence type="predicted"/>
<gene>
    <name evidence="3" type="ORF">KP78_34790</name>
</gene>
<feature type="transmembrane region" description="Helical" evidence="2">
    <location>
        <begin position="12"/>
        <end position="30"/>
    </location>
</feature>
<keyword evidence="4" id="KW-1185">Reference proteome</keyword>
<comment type="caution">
    <text evidence="3">The sequence shown here is derived from an EMBL/GenBank/DDBJ whole genome shotgun (WGS) entry which is preliminary data.</text>
</comment>
<organism evidence="3 4">
    <name type="scientific">Jeotgalibacillus soli</name>
    <dbReference type="NCBI Taxonomy" id="889306"/>
    <lineage>
        <taxon>Bacteria</taxon>
        <taxon>Bacillati</taxon>
        <taxon>Bacillota</taxon>
        <taxon>Bacilli</taxon>
        <taxon>Bacillales</taxon>
        <taxon>Caryophanaceae</taxon>
        <taxon>Jeotgalibacillus</taxon>
    </lineage>
</organism>
<name>A0A0C2R2P1_9BACL</name>
<dbReference type="Proteomes" id="UP000031938">
    <property type="component" value="Unassembled WGS sequence"/>
</dbReference>
<dbReference type="STRING" id="889306.KP78_34790"/>
<reference evidence="3 4" key="1">
    <citation type="submission" date="2015-01" db="EMBL/GenBank/DDBJ databases">
        <title>Genome sequencing of Jeotgalibacillus soli.</title>
        <authorList>
            <person name="Goh K.M."/>
            <person name="Chan K.-G."/>
            <person name="Yaakop A.S."/>
            <person name="Ee R."/>
            <person name="Gan H.M."/>
            <person name="Chan C.S."/>
        </authorList>
    </citation>
    <scope>NUCLEOTIDE SEQUENCE [LARGE SCALE GENOMIC DNA]</scope>
    <source>
        <strain evidence="3 4">P9</strain>
    </source>
</reference>